<dbReference type="GO" id="GO:0016747">
    <property type="term" value="F:acyltransferase activity, transferring groups other than amino-acyl groups"/>
    <property type="evidence" value="ECO:0007669"/>
    <property type="project" value="InterPro"/>
</dbReference>
<dbReference type="KEGG" id="tpk:JO40_09150"/>
<dbReference type="Proteomes" id="UP001058682">
    <property type="component" value="Chromosome"/>
</dbReference>
<dbReference type="Pfam" id="PF00583">
    <property type="entry name" value="Acetyltransf_1"/>
    <property type="match status" value="1"/>
</dbReference>
<sequence length="190" mass="21988">MEYRNATIADIKMVAELQKRYHVSTVSEEDKKDGFVTTEFTHEQFKAIIEKENGLTIACDNGKVAAYAMAASWDFWSAWPMFQFMIKDLPNVNYLGKQLTTENSFQYGPVCIDKAYRGKNVVRNLFETSRREMSKRFPVLITFINEANPRSFAAHTKKVGFEVIKKFDYNNNHYYELGYDMSKPVKGADV</sequence>
<dbReference type="Gene3D" id="3.40.630.30">
    <property type="match status" value="1"/>
</dbReference>
<dbReference type="InterPro" id="IPR016181">
    <property type="entry name" value="Acyl_CoA_acyltransferase"/>
</dbReference>
<dbReference type="InterPro" id="IPR000182">
    <property type="entry name" value="GNAT_dom"/>
</dbReference>
<dbReference type="EMBL" id="CP038804">
    <property type="protein sequence ID" value="UTY33117.1"/>
    <property type="molecule type" value="Genomic_DNA"/>
</dbReference>
<gene>
    <name evidence="3" type="ORF">E4N74_03125</name>
    <name evidence="2" type="ORF">E4N76_03825</name>
</gene>
<name>A0AAE9MUH4_9SPIR</name>
<protein>
    <submittedName>
        <fullName evidence="3">GNAT family acetyltransferase</fullName>
    </submittedName>
</protein>
<evidence type="ECO:0000313" key="4">
    <source>
        <dbReference type="Proteomes" id="UP001058682"/>
    </source>
</evidence>
<feature type="domain" description="N-acetyltransferase" evidence="1">
    <location>
        <begin position="1"/>
        <end position="186"/>
    </location>
</feature>
<organism evidence="3 4">
    <name type="scientific">Treponema putidum</name>
    <dbReference type="NCBI Taxonomy" id="221027"/>
    <lineage>
        <taxon>Bacteria</taxon>
        <taxon>Pseudomonadati</taxon>
        <taxon>Spirochaetota</taxon>
        <taxon>Spirochaetia</taxon>
        <taxon>Spirochaetales</taxon>
        <taxon>Treponemataceae</taxon>
        <taxon>Treponema</taxon>
    </lineage>
</organism>
<dbReference type="RefSeq" id="WP_044978996.1">
    <property type="nucleotide sequence ID" value="NZ_CP009228.1"/>
</dbReference>
<keyword evidence="5" id="KW-1185">Reference proteome</keyword>
<proteinExistence type="predicted"/>
<evidence type="ECO:0000259" key="1">
    <source>
        <dbReference type="PROSITE" id="PS51186"/>
    </source>
</evidence>
<dbReference type="SUPFAM" id="SSF55729">
    <property type="entry name" value="Acyl-CoA N-acyltransferases (Nat)"/>
    <property type="match status" value="1"/>
</dbReference>
<evidence type="ECO:0000313" key="5">
    <source>
        <dbReference type="Proteomes" id="UP001059401"/>
    </source>
</evidence>
<dbReference type="Proteomes" id="UP001059401">
    <property type="component" value="Chromosome"/>
</dbReference>
<evidence type="ECO:0000313" key="2">
    <source>
        <dbReference type="EMBL" id="UTY28207.1"/>
    </source>
</evidence>
<dbReference type="PROSITE" id="PS51186">
    <property type="entry name" value="GNAT"/>
    <property type="match status" value="1"/>
</dbReference>
<dbReference type="EMBL" id="CP038802">
    <property type="protein sequence ID" value="UTY28207.1"/>
    <property type="molecule type" value="Genomic_DNA"/>
</dbReference>
<accession>A0AAE9MUH4</accession>
<reference evidence="3" key="1">
    <citation type="submission" date="2019-04" db="EMBL/GenBank/DDBJ databases">
        <title>Whole genome sequencing of oral phylogroup 2 treponemes.</title>
        <authorList>
            <person name="Chan Y."/>
            <person name="Zeng H.H."/>
            <person name="Yu X.L."/>
            <person name="Leung W.K."/>
            <person name="Watt R.M."/>
        </authorList>
    </citation>
    <scope>NUCLEOTIDE SEQUENCE</scope>
    <source>
        <strain evidence="3">OMZ 835</strain>
        <strain evidence="2">OMZ 847</strain>
    </source>
</reference>
<evidence type="ECO:0000313" key="3">
    <source>
        <dbReference type="EMBL" id="UTY33117.1"/>
    </source>
</evidence>
<dbReference type="AlphaFoldDB" id="A0AAE9MUH4"/>